<feature type="compositionally biased region" description="Low complexity" evidence="1">
    <location>
        <begin position="102"/>
        <end position="114"/>
    </location>
</feature>
<keyword evidence="3" id="KW-1185">Reference proteome</keyword>
<accession>A0ABW4FLL2</accession>
<dbReference type="Proteomes" id="UP001597145">
    <property type="component" value="Unassembled WGS sequence"/>
</dbReference>
<name>A0ABW4FLL2_9PSEU</name>
<evidence type="ECO:0008006" key="4">
    <source>
        <dbReference type="Google" id="ProtNLM"/>
    </source>
</evidence>
<evidence type="ECO:0000313" key="2">
    <source>
        <dbReference type="EMBL" id="MFD1531513.1"/>
    </source>
</evidence>
<protein>
    <recommendedName>
        <fullName evidence="4">Histidine kinase</fullName>
    </recommendedName>
</protein>
<comment type="caution">
    <text evidence="2">The sequence shown here is derived from an EMBL/GenBank/DDBJ whole genome shotgun (WGS) entry which is preliminary data.</text>
</comment>
<evidence type="ECO:0000256" key="1">
    <source>
        <dbReference type="SAM" id="MobiDB-lite"/>
    </source>
</evidence>
<dbReference type="EMBL" id="JBHUCP010000012">
    <property type="protein sequence ID" value="MFD1531513.1"/>
    <property type="molecule type" value="Genomic_DNA"/>
</dbReference>
<reference evidence="3" key="1">
    <citation type="journal article" date="2019" name="Int. J. Syst. Evol. Microbiol.">
        <title>The Global Catalogue of Microorganisms (GCM) 10K type strain sequencing project: providing services to taxonomists for standard genome sequencing and annotation.</title>
        <authorList>
            <consortium name="The Broad Institute Genomics Platform"/>
            <consortium name="The Broad Institute Genome Sequencing Center for Infectious Disease"/>
            <person name="Wu L."/>
            <person name="Ma J."/>
        </authorList>
    </citation>
    <scope>NUCLEOTIDE SEQUENCE [LARGE SCALE GENOMIC DNA]</scope>
    <source>
        <strain evidence="3">JCM 12165</strain>
    </source>
</reference>
<gene>
    <name evidence="2" type="ORF">ACFSCY_18925</name>
</gene>
<evidence type="ECO:0000313" key="3">
    <source>
        <dbReference type="Proteomes" id="UP001597145"/>
    </source>
</evidence>
<organism evidence="2 3">
    <name type="scientific">Pseudonocardia aurantiaca</name>
    <dbReference type="NCBI Taxonomy" id="75290"/>
    <lineage>
        <taxon>Bacteria</taxon>
        <taxon>Bacillati</taxon>
        <taxon>Actinomycetota</taxon>
        <taxon>Actinomycetes</taxon>
        <taxon>Pseudonocardiales</taxon>
        <taxon>Pseudonocardiaceae</taxon>
        <taxon>Pseudonocardia</taxon>
    </lineage>
</organism>
<proteinExistence type="predicted"/>
<feature type="region of interest" description="Disordered" evidence="1">
    <location>
        <begin position="1"/>
        <end position="20"/>
    </location>
</feature>
<feature type="region of interest" description="Disordered" evidence="1">
    <location>
        <begin position="90"/>
        <end position="127"/>
    </location>
</feature>
<sequence>MTEVVPGRQTPLERRRAAMSRVSAVDESMRGLLEGLTAQERSAVDPDGLLRAAARALLGVAQRFKGRELMVSVGPEYRVAVKIRDEGAGPQVELVPDPTNGVVPRPSVSEPEPAVRAEPAGPGPRPEVATELADLLRKREVAEW</sequence>
<dbReference type="RefSeq" id="WP_343978748.1">
    <property type="nucleotide sequence ID" value="NZ_BAAAJG010000010.1"/>
</dbReference>